<reference evidence="2 3" key="1">
    <citation type="journal article" date="2012" name="PLoS Pathog.">
        <title>Diverse lifestyles and strategies of plant pathogenesis encoded in the genomes of eighteen Dothideomycetes fungi.</title>
        <authorList>
            <person name="Ohm R.A."/>
            <person name="Feau N."/>
            <person name="Henrissat B."/>
            <person name="Schoch C.L."/>
            <person name="Horwitz B.A."/>
            <person name="Barry K.W."/>
            <person name="Condon B.J."/>
            <person name="Copeland A.C."/>
            <person name="Dhillon B."/>
            <person name="Glaser F."/>
            <person name="Hesse C.N."/>
            <person name="Kosti I."/>
            <person name="LaButti K."/>
            <person name="Lindquist E.A."/>
            <person name="Lucas S."/>
            <person name="Salamov A.A."/>
            <person name="Bradshaw R.E."/>
            <person name="Ciuffetti L."/>
            <person name="Hamelin R.C."/>
            <person name="Kema G.H.J."/>
            <person name="Lawrence C."/>
            <person name="Scott J.A."/>
            <person name="Spatafora J.W."/>
            <person name="Turgeon B.G."/>
            <person name="de Wit P.J.G.M."/>
            <person name="Zhong S."/>
            <person name="Goodwin S.B."/>
            <person name="Grigoriev I.V."/>
        </authorList>
    </citation>
    <scope>NUCLEOTIDE SEQUENCE [LARGE SCALE GENOMIC DNA]</scope>
    <source>
        <strain evidence="2 3">SO2202</strain>
    </source>
</reference>
<dbReference type="OrthoDB" id="3937708at2759"/>
<evidence type="ECO:0000313" key="3">
    <source>
        <dbReference type="Proteomes" id="UP000016931"/>
    </source>
</evidence>
<name>N1QDS6_SPHMS</name>
<sequence>ICLSYGIDFQNGGSYFIDVRSSESFTVVSQFSGCEPDTAAYVLLVDNNTGDQVECSGVATTPDWTNVISTCPIAKNEMSSGTWSVLVIGNNGDGSPYAWQRDFELTVGVPVTSTTTSTVTFTETKTPSTTVTTTSTIQTTTSVPNESTITITKPAATKTITITPRAQTVTSTKWLTRTVNTWTFTQSKVTKTILPTCTIPPRPPHADPPCRIFPTIIPLPHGLTISSSKNKPRAAAAATVDPPSLTPEEKSDPTPSIQKRSPDAPTITLQAPLVLNTTTTFLSPSTSTLSEIYLTTQTKTLTDPPSTVIKASGGTKTEFTTLLPTKTKTVTRIGYSTVTRTRTVKVTWTFTTTGDVPRATKTACREEGGNL</sequence>
<dbReference type="HOGENOM" id="CLU_056960_1_0_1"/>
<proteinExistence type="predicted"/>
<gene>
    <name evidence="2" type="ORF">SEPMUDRAFT_16084</name>
</gene>
<evidence type="ECO:0000256" key="1">
    <source>
        <dbReference type="SAM" id="MobiDB-lite"/>
    </source>
</evidence>
<feature type="region of interest" description="Disordered" evidence="1">
    <location>
        <begin position="224"/>
        <end position="265"/>
    </location>
</feature>
<evidence type="ECO:0000313" key="2">
    <source>
        <dbReference type="EMBL" id="EMF09716.1"/>
    </source>
</evidence>
<dbReference type="Proteomes" id="UP000016931">
    <property type="component" value="Unassembled WGS sequence"/>
</dbReference>
<accession>N1QDS6</accession>
<feature type="non-terminal residue" evidence="2">
    <location>
        <position position="371"/>
    </location>
</feature>
<dbReference type="eggNOG" id="ENOG502SJFI">
    <property type="taxonomic scope" value="Eukaryota"/>
</dbReference>
<dbReference type="STRING" id="692275.N1QDS6"/>
<dbReference type="RefSeq" id="XP_016757837.1">
    <property type="nucleotide sequence ID" value="XM_016907911.1"/>
</dbReference>
<dbReference type="GeneID" id="27905048"/>
<dbReference type="OMA" id="PFAWQRD"/>
<dbReference type="AlphaFoldDB" id="N1QDS6"/>
<organism evidence="2 3">
    <name type="scientific">Sphaerulina musiva (strain SO2202)</name>
    <name type="common">Poplar stem canker fungus</name>
    <name type="synonym">Septoria musiva</name>
    <dbReference type="NCBI Taxonomy" id="692275"/>
    <lineage>
        <taxon>Eukaryota</taxon>
        <taxon>Fungi</taxon>
        <taxon>Dikarya</taxon>
        <taxon>Ascomycota</taxon>
        <taxon>Pezizomycotina</taxon>
        <taxon>Dothideomycetes</taxon>
        <taxon>Dothideomycetidae</taxon>
        <taxon>Mycosphaerellales</taxon>
        <taxon>Mycosphaerellaceae</taxon>
        <taxon>Sphaerulina</taxon>
    </lineage>
</organism>
<keyword evidence="3" id="KW-1185">Reference proteome</keyword>
<dbReference type="EMBL" id="KB456269">
    <property type="protein sequence ID" value="EMF09716.1"/>
    <property type="molecule type" value="Genomic_DNA"/>
</dbReference>
<feature type="non-terminal residue" evidence="2">
    <location>
        <position position="1"/>
    </location>
</feature>
<protein>
    <submittedName>
        <fullName evidence="2">Uncharacterized protein</fullName>
    </submittedName>
</protein>